<protein>
    <submittedName>
        <fullName evidence="1">Uncharacterized protein</fullName>
    </submittedName>
</protein>
<proteinExistence type="predicted"/>
<gene>
    <name evidence="1" type="ORF">FAEPRAM212_02899</name>
</gene>
<evidence type="ECO:0000313" key="2">
    <source>
        <dbReference type="Proteomes" id="UP000005945"/>
    </source>
</evidence>
<organism evidence="1 2">
    <name type="scientific">Faecalibacterium prausnitzii M21/2</name>
    <dbReference type="NCBI Taxonomy" id="411485"/>
    <lineage>
        <taxon>Bacteria</taxon>
        <taxon>Bacillati</taxon>
        <taxon>Bacillota</taxon>
        <taxon>Clostridia</taxon>
        <taxon>Eubacteriales</taxon>
        <taxon>Oscillospiraceae</taxon>
        <taxon>Faecalibacterium</taxon>
    </lineage>
</organism>
<evidence type="ECO:0000313" key="1">
    <source>
        <dbReference type="EMBL" id="EDP20113.1"/>
    </source>
</evidence>
<dbReference type="EMBL" id="ABED02000029">
    <property type="protein sequence ID" value="EDP20113.1"/>
    <property type="molecule type" value="Genomic_DNA"/>
</dbReference>
<sequence length="37" mass="4052">MNIAIAYYNAILGKKQEVKRPILSKSGKYLPPGTACN</sequence>
<dbReference type="AlphaFoldDB" id="A8SFZ4"/>
<name>A8SFZ4_9FIRM</name>
<accession>A8SFZ4</accession>
<reference evidence="1 2" key="2">
    <citation type="submission" date="2007-09" db="EMBL/GenBank/DDBJ databases">
        <authorList>
            <person name="Fulton L."/>
            <person name="Clifton S."/>
            <person name="Fulton B."/>
            <person name="Xu J."/>
            <person name="Minx P."/>
            <person name="Pepin K.H."/>
            <person name="Johnson M."/>
            <person name="Thiruvilangam P."/>
            <person name="Bhonagiri V."/>
            <person name="Nash W.E."/>
            <person name="Mardis E.R."/>
            <person name="Wilson R.K."/>
        </authorList>
    </citation>
    <scope>NUCLEOTIDE SEQUENCE [LARGE SCALE GENOMIC DNA]</scope>
    <source>
        <strain evidence="1 2">M21/2</strain>
    </source>
</reference>
<dbReference type="HOGENOM" id="CLU_3343896_0_0_9"/>
<comment type="caution">
    <text evidence="1">The sequence shown here is derived from an EMBL/GenBank/DDBJ whole genome shotgun (WGS) entry which is preliminary data.</text>
</comment>
<reference evidence="1 2" key="1">
    <citation type="submission" date="2007-09" db="EMBL/GenBank/DDBJ databases">
        <title>Draft genome sequence of Faecalibacterium prausnitzii M21/2.</title>
        <authorList>
            <person name="Sudarsanam P."/>
            <person name="Ley R."/>
            <person name="Guruge J."/>
            <person name="Turnbaugh P.J."/>
            <person name="Mahowald M."/>
            <person name="Liep D."/>
            <person name="Gordon J."/>
        </authorList>
    </citation>
    <scope>NUCLEOTIDE SEQUENCE [LARGE SCALE GENOMIC DNA]</scope>
    <source>
        <strain evidence="1 2">M21/2</strain>
    </source>
</reference>
<dbReference type="Proteomes" id="UP000005945">
    <property type="component" value="Unassembled WGS sequence"/>
</dbReference>